<dbReference type="GO" id="GO:0003676">
    <property type="term" value="F:nucleic acid binding"/>
    <property type="evidence" value="ECO:0007669"/>
    <property type="project" value="InterPro"/>
</dbReference>
<reference evidence="3" key="2">
    <citation type="journal article" date="2021" name="PeerJ">
        <title>Extensive microbial diversity within the chicken gut microbiome revealed by metagenomics and culture.</title>
        <authorList>
            <person name="Gilroy R."/>
            <person name="Ravi A."/>
            <person name="Getino M."/>
            <person name="Pursley I."/>
            <person name="Horton D.L."/>
            <person name="Alikhan N.F."/>
            <person name="Baker D."/>
            <person name="Gharbi K."/>
            <person name="Hall N."/>
            <person name="Watson M."/>
            <person name="Adriaenssens E.M."/>
            <person name="Foster-Nyarko E."/>
            <person name="Jarju S."/>
            <person name="Secka A."/>
            <person name="Antonio M."/>
            <person name="Oren A."/>
            <person name="Chaudhuri R.R."/>
            <person name="La Ragione R."/>
            <person name="Hildebrand F."/>
            <person name="Pallen M.J."/>
        </authorList>
    </citation>
    <scope>NUCLEOTIDE SEQUENCE</scope>
    <source>
        <strain evidence="3">ChiW13-3771</strain>
    </source>
</reference>
<name>A0A9D1JCC3_9FIRM</name>
<dbReference type="Gene3D" id="1.10.10.10">
    <property type="entry name" value="Winged helix-like DNA-binding domain superfamily/Winged helix DNA-binding domain"/>
    <property type="match status" value="1"/>
</dbReference>
<dbReference type="Pfam" id="PF13509">
    <property type="entry name" value="S1_2"/>
    <property type="match status" value="2"/>
</dbReference>
<proteinExistence type="inferred from homology"/>
<gene>
    <name evidence="3" type="ORF">IAC96_02400</name>
</gene>
<dbReference type="Proteomes" id="UP000824201">
    <property type="component" value="Unassembled WGS sequence"/>
</dbReference>
<dbReference type="PANTHER" id="PTHR37296">
    <property type="entry name" value="CONSERVED VIRULENCE FACTOR B"/>
    <property type="match status" value="1"/>
</dbReference>
<comment type="caution">
    <text evidence="3">The sequence shown here is derived from an EMBL/GenBank/DDBJ whole genome shotgun (WGS) entry which is preliminary data.</text>
</comment>
<dbReference type="InterPro" id="IPR012340">
    <property type="entry name" value="NA-bd_OB-fold"/>
</dbReference>
<dbReference type="PROSITE" id="PS50126">
    <property type="entry name" value="S1"/>
    <property type="match status" value="1"/>
</dbReference>
<evidence type="ECO:0000256" key="1">
    <source>
        <dbReference type="PIRNR" id="PIRNR012524"/>
    </source>
</evidence>
<dbReference type="EMBL" id="DVHN01000026">
    <property type="protein sequence ID" value="HIR87779.1"/>
    <property type="molecule type" value="Genomic_DNA"/>
</dbReference>
<protein>
    <submittedName>
        <fullName evidence="3">S1 RNA-binding domain-containing protein</fullName>
    </submittedName>
</protein>
<dbReference type="InterPro" id="IPR036388">
    <property type="entry name" value="WH-like_DNA-bd_sf"/>
</dbReference>
<dbReference type="Pfam" id="PF17783">
    <property type="entry name" value="WHD_CvfB"/>
    <property type="match status" value="1"/>
</dbReference>
<dbReference type="Gene3D" id="2.40.50.140">
    <property type="entry name" value="Nucleic acid-binding proteins"/>
    <property type="match status" value="2"/>
</dbReference>
<dbReference type="InterPro" id="IPR048587">
    <property type="entry name" value="CvfB_S1_3rd"/>
</dbReference>
<evidence type="ECO:0000259" key="2">
    <source>
        <dbReference type="PROSITE" id="PS50126"/>
    </source>
</evidence>
<evidence type="ECO:0000313" key="4">
    <source>
        <dbReference type="Proteomes" id="UP000824201"/>
    </source>
</evidence>
<reference evidence="3" key="1">
    <citation type="submission" date="2020-10" db="EMBL/GenBank/DDBJ databases">
        <authorList>
            <person name="Gilroy R."/>
        </authorList>
    </citation>
    <scope>NUCLEOTIDE SEQUENCE</scope>
    <source>
        <strain evidence="3">ChiW13-3771</strain>
    </source>
</reference>
<accession>A0A9D1JCC3</accession>
<feature type="domain" description="S1 motif" evidence="2">
    <location>
        <begin position="145"/>
        <end position="206"/>
    </location>
</feature>
<dbReference type="InterPro" id="IPR040764">
    <property type="entry name" value="CvfB_WH"/>
</dbReference>
<dbReference type="SMART" id="SM00316">
    <property type="entry name" value="S1"/>
    <property type="match status" value="2"/>
</dbReference>
<dbReference type="InterPro" id="IPR039566">
    <property type="entry name" value="CvfB_S1_st"/>
</dbReference>
<sequence>MIELGRVQTLKVLRKKDFGIYLGEQEQDSGVLLPRKQVPEGTEVGDQLEVFIYKDSSDRMIATTNHPMLEIGELAVLEVAECTKIGAFLDWGLEKDLFLPFKEQVVPVKKGEHYLVSLYADKSQRLCATMRIYEQLKANSPYKKDDHVDGIIYQINLEIGLFVAVDNQYYGLVPKKELYDNYHVGDSVHARVVRVREDGKLDLSIREKAYLQMDEDGETILRVMDEYGGVLPFGEKAAPETIKKELHMSKNAFKRALGRLLKEGSIQINDNSIEKK</sequence>
<dbReference type="PIRSF" id="PIRSF012524">
    <property type="entry name" value="YitL_S1"/>
    <property type="match status" value="1"/>
</dbReference>
<dbReference type="AlphaFoldDB" id="A0A9D1JCC3"/>
<organism evidence="3 4">
    <name type="scientific">Candidatus Fimimorpha faecalis</name>
    <dbReference type="NCBI Taxonomy" id="2840824"/>
    <lineage>
        <taxon>Bacteria</taxon>
        <taxon>Bacillati</taxon>
        <taxon>Bacillota</taxon>
        <taxon>Clostridia</taxon>
        <taxon>Eubacteriales</taxon>
        <taxon>Candidatus Fimimorpha</taxon>
    </lineage>
</organism>
<evidence type="ECO:0000313" key="3">
    <source>
        <dbReference type="EMBL" id="HIR87779.1"/>
    </source>
</evidence>
<dbReference type="Pfam" id="PF21543">
    <property type="entry name" value="CvfB_2nd"/>
    <property type="match status" value="1"/>
</dbReference>
<dbReference type="PANTHER" id="PTHR37296:SF1">
    <property type="entry name" value="CONSERVED VIRULENCE FACTOR B"/>
    <property type="match status" value="1"/>
</dbReference>
<comment type="similarity">
    <text evidence="1">Belongs to the CvfB family.</text>
</comment>
<dbReference type="SUPFAM" id="SSF50249">
    <property type="entry name" value="Nucleic acid-binding proteins"/>
    <property type="match status" value="1"/>
</dbReference>
<dbReference type="InterPro" id="IPR014464">
    <property type="entry name" value="CvfB_fam"/>
</dbReference>
<dbReference type="InterPro" id="IPR003029">
    <property type="entry name" value="S1_domain"/>
</dbReference>